<proteinExistence type="inferred from homology"/>
<dbReference type="InterPro" id="IPR036396">
    <property type="entry name" value="Cyt_P450_sf"/>
</dbReference>
<comment type="similarity">
    <text evidence="2 4">Belongs to the cytochrome P450 family.</text>
</comment>
<feature type="binding site" description="axial binding residue" evidence="3">
    <location>
        <position position="458"/>
    </location>
    <ligand>
        <name>heme</name>
        <dbReference type="ChEBI" id="CHEBI:30413"/>
    </ligand>
    <ligandPart>
        <name>Fe</name>
        <dbReference type="ChEBI" id="CHEBI:18248"/>
    </ligandPart>
</feature>
<protein>
    <recommendedName>
        <fullName evidence="7">Cytochrome P450</fullName>
    </recommendedName>
</protein>
<sequence length="513" mass="57860">MLSALSAGISPEILSIVLRYAPRAVGGGAVLLVSLCVAKLIDTIIKSIKPVPFPGPEGVPFFGMALQLDQKKALACMRVWNKQYGKTIGFRVFSTSYVVTQKPETIRQLMKDRVKGYHMRQFNSLDLLPRSGVFLSEGDHWRLNRKAAEPALSESSADSMVPTMTQMAKRMVNIVSTLADSSGVIEDWVPHQWFRRCTLDFTVATHFGKDYNLQNTLDMRRDKEREIAHKAVQGWMDAIDYVFKHTYLAPIMQDRYPFKFNRSVAGFYSCKKAVVQYSEKIINERMAELKAGATPKTNVLDKLLDMHKGDLTWNLVTFILAGSASASATMEWFVYLMCANKDIQSAARAEVDGLGRDPEAAEDLRKLTYVEACVLETLRIQSSTPGPLPSITTAPYTIEGRPVEVGTIIIMMMDEAMKSEERGGDSFRPENWFLPGTKEINRDLARDHWAFSCGPRKCPGQTLAVKECTIIAAFLLRHFDDMRFTLGYDDVKETMWLNRVPENLKVTMSLRNY</sequence>
<dbReference type="AlphaFoldDB" id="A0A7J6P901"/>
<dbReference type="InterPro" id="IPR001128">
    <property type="entry name" value="Cyt_P450"/>
</dbReference>
<dbReference type="InterPro" id="IPR017972">
    <property type="entry name" value="Cyt_P450_CS"/>
</dbReference>
<keyword evidence="4" id="KW-0560">Oxidoreductase</keyword>
<dbReference type="InterPro" id="IPR002401">
    <property type="entry name" value="Cyt_P450_E_grp-I"/>
</dbReference>
<dbReference type="PANTHER" id="PTHR24305:SF166">
    <property type="entry name" value="CYTOCHROME P450 12A4, MITOCHONDRIAL-RELATED"/>
    <property type="match status" value="1"/>
</dbReference>
<comment type="caution">
    <text evidence="5">The sequence shown here is derived from an EMBL/GenBank/DDBJ whole genome shotgun (WGS) entry which is preliminary data.</text>
</comment>
<evidence type="ECO:0000256" key="2">
    <source>
        <dbReference type="ARBA" id="ARBA00010617"/>
    </source>
</evidence>
<dbReference type="GO" id="GO:0020037">
    <property type="term" value="F:heme binding"/>
    <property type="evidence" value="ECO:0007669"/>
    <property type="project" value="InterPro"/>
</dbReference>
<accession>A0A7J6P901</accession>
<dbReference type="PRINTS" id="PR00463">
    <property type="entry name" value="EP450I"/>
</dbReference>
<dbReference type="PROSITE" id="PS00086">
    <property type="entry name" value="CYTOCHROME_P450"/>
    <property type="match status" value="1"/>
</dbReference>
<keyword evidence="3 4" id="KW-0408">Iron</keyword>
<name>A0A7J6P901_PEROL</name>
<gene>
    <name evidence="5" type="ORF">FOZ60_013201</name>
</gene>
<evidence type="ECO:0000313" key="5">
    <source>
        <dbReference type="EMBL" id="KAF4692532.1"/>
    </source>
</evidence>
<dbReference type="GO" id="GO:0016705">
    <property type="term" value="F:oxidoreductase activity, acting on paired donors, with incorporation or reduction of molecular oxygen"/>
    <property type="evidence" value="ECO:0007669"/>
    <property type="project" value="InterPro"/>
</dbReference>
<evidence type="ECO:0000313" key="6">
    <source>
        <dbReference type="Proteomes" id="UP000541610"/>
    </source>
</evidence>
<evidence type="ECO:0000256" key="1">
    <source>
        <dbReference type="ARBA" id="ARBA00001971"/>
    </source>
</evidence>
<dbReference type="Gene3D" id="1.10.630.10">
    <property type="entry name" value="Cytochrome P450"/>
    <property type="match status" value="1"/>
</dbReference>
<evidence type="ECO:0000256" key="4">
    <source>
        <dbReference type="RuleBase" id="RU000461"/>
    </source>
</evidence>
<dbReference type="GO" id="GO:0005506">
    <property type="term" value="F:iron ion binding"/>
    <property type="evidence" value="ECO:0007669"/>
    <property type="project" value="InterPro"/>
</dbReference>
<dbReference type="Pfam" id="PF00067">
    <property type="entry name" value="p450"/>
    <property type="match status" value="1"/>
</dbReference>
<comment type="cofactor">
    <cofactor evidence="1 3">
        <name>heme</name>
        <dbReference type="ChEBI" id="CHEBI:30413"/>
    </cofactor>
</comment>
<dbReference type="Proteomes" id="UP000541610">
    <property type="component" value="Unassembled WGS sequence"/>
</dbReference>
<dbReference type="PRINTS" id="PR00385">
    <property type="entry name" value="P450"/>
</dbReference>
<organism evidence="5 6">
    <name type="scientific">Perkinsus olseni</name>
    <name type="common">Perkinsus atlanticus</name>
    <dbReference type="NCBI Taxonomy" id="32597"/>
    <lineage>
        <taxon>Eukaryota</taxon>
        <taxon>Sar</taxon>
        <taxon>Alveolata</taxon>
        <taxon>Perkinsozoa</taxon>
        <taxon>Perkinsea</taxon>
        <taxon>Perkinsida</taxon>
        <taxon>Perkinsidae</taxon>
        <taxon>Perkinsus</taxon>
    </lineage>
</organism>
<evidence type="ECO:0008006" key="7">
    <source>
        <dbReference type="Google" id="ProtNLM"/>
    </source>
</evidence>
<dbReference type="EMBL" id="JABANP010000059">
    <property type="protein sequence ID" value="KAF4692532.1"/>
    <property type="molecule type" value="Genomic_DNA"/>
</dbReference>
<dbReference type="CDD" id="cd00302">
    <property type="entry name" value="cytochrome_P450"/>
    <property type="match status" value="1"/>
</dbReference>
<dbReference type="OrthoDB" id="427844at2759"/>
<dbReference type="InterPro" id="IPR050121">
    <property type="entry name" value="Cytochrome_P450_monoxygenase"/>
</dbReference>
<keyword evidence="3 4" id="KW-0479">Metal-binding</keyword>
<dbReference type="SUPFAM" id="SSF48264">
    <property type="entry name" value="Cytochrome P450"/>
    <property type="match status" value="1"/>
</dbReference>
<reference evidence="5 6" key="1">
    <citation type="submission" date="2020-04" db="EMBL/GenBank/DDBJ databases">
        <title>Perkinsus olseni comparative genomics.</title>
        <authorList>
            <person name="Bogema D.R."/>
        </authorList>
    </citation>
    <scope>NUCLEOTIDE SEQUENCE [LARGE SCALE GENOMIC DNA]</scope>
    <source>
        <strain evidence="5">00978-12</strain>
    </source>
</reference>
<dbReference type="PANTHER" id="PTHR24305">
    <property type="entry name" value="CYTOCHROME P450"/>
    <property type="match status" value="1"/>
</dbReference>
<dbReference type="GO" id="GO:0004497">
    <property type="term" value="F:monooxygenase activity"/>
    <property type="evidence" value="ECO:0007669"/>
    <property type="project" value="UniProtKB-KW"/>
</dbReference>
<keyword evidence="3 4" id="KW-0349">Heme</keyword>
<keyword evidence="4" id="KW-0503">Monooxygenase</keyword>
<evidence type="ECO:0000256" key="3">
    <source>
        <dbReference type="PIRSR" id="PIRSR602401-1"/>
    </source>
</evidence>